<dbReference type="EMBL" id="BARS01012458">
    <property type="protein sequence ID" value="GAF99243.1"/>
    <property type="molecule type" value="Genomic_DNA"/>
</dbReference>
<organism evidence="1">
    <name type="scientific">marine sediment metagenome</name>
    <dbReference type="NCBI Taxonomy" id="412755"/>
    <lineage>
        <taxon>unclassified sequences</taxon>
        <taxon>metagenomes</taxon>
        <taxon>ecological metagenomes</taxon>
    </lineage>
</organism>
<feature type="non-terminal residue" evidence="1">
    <location>
        <position position="1"/>
    </location>
</feature>
<proteinExistence type="predicted"/>
<sequence>LIKARQRIDTAADVGRILKSDVTEAYNKAITAVNKLNPAIGKMKQGNFVVYRDGSLHTLESYTDMATRTTLLNVDRTAVEVKSGASNRRVVEYYLRDKRSVKEKRAVCNSIMHTKIKGIPMVALDQGAANVLGIRTIEQAKAEDGHAFGPNCRHSIKPLSEAVYNEIEKVLFIAETEVA</sequence>
<accession>X0U0A1</accession>
<dbReference type="AlphaFoldDB" id="X0U0A1"/>
<protein>
    <submittedName>
        <fullName evidence="1">Uncharacterized protein</fullName>
    </submittedName>
</protein>
<gene>
    <name evidence="1" type="ORF">S01H1_22175</name>
</gene>
<evidence type="ECO:0000313" key="1">
    <source>
        <dbReference type="EMBL" id="GAF99243.1"/>
    </source>
</evidence>
<comment type="caution">
    <text evidence="1">The sequence shown here is derived from an EMBL/GenBank/DDBJ whole genome shotgun (WGS) entry which is preliminary data.</text>
</comment>
<reference evidence="1" key="1">
    <citation type="journal article" date="2014" name="Front. Microbiol.">
        <title>High frequency of phylogenetically diverse reductive dehalogenase-homologous genes in deep subseafloor sedimentary metagenomes.</title>
        <authorList>
            <person name="Kawai M."/>
            <person name="Futagami T."/>
            <person name="Toyoda A."/>
            <person name="Takaki Y."/>
            <person name="Nishi S."/>
            <person name="Hori S."/>
            <person name="Arai W."/>
            <person name="Tsubouchi T."/>
            <person name="Morono Y."/>
            <person name="Uchiyama I."/>
            <person name="Ito T."/>
            <person name="Fujiyama A."/>
            <person name="Inagaki F."/>
            <person name="Takami H."/>
        </authorList>
    </citation>
    <scope>NUCLEOTIDE SEQUENCE</scope>
    <source>
        <strain evidence="1">Expedition CK06-06</strain>
    </source>
</reference>
<name>X0U0A1_9ZZZZ</name>